<reference evidence="1 2" key="1">
    <citation type="submission" date="2017-06" db="EMBL/GenBank/DDBJ databases">
        <authorList>
            <person name="Kim H.J."/>
            <person name="Triplett B.A."/>
        </authorList>
    </citation>
    <scope>NUCLEOTIDE SEQUENCE [LARGE SCALE GENOMIC DNA]</scope>
    <source>
        <strain evidence="1 2">DSM 43151</strain>
    </source>
</reference>
<name>A0A239JH91_9ACTN</name>
<dbReference type="Proteomes" id="UP000198415">
    <property type="component" value="Unassembled WGS sequence"/>
</dbReference>
<keyword evidence="2" id="KW-1185">Reference proteome</keyword>
<organism evidence="1 2">
    <name type="scientific">Actinoplanes regularis</name>
    <dbReference type="NCBI Taxonomy" id="52697"/>
    <lineage>
        <taxon>Bacteria</taxon>
        <taxon>Bacillati</taxon>
        <taxon>Actinomycetota</taxon>
        <taxon>Actinomycetes</taxon>
        <taxon>Micromonosporales</taxon>
        <taxon>Micromonosporaceae</taxon>
        <taxon>Actinoplanes</taxon>
    </lineage>
</organism>
<proteinExistence type="predicted"/>
<gene>
    <name evidence="1" type="ORF">SAMN06264365_13540</name>
</gene>
<sequence length="375" mass="39471">MMFCPIYDGMFLLDSELAIPEVNMPVVSRGALLVATASMAACVLAGPGAAYAASTSTSLTAAEMSAELTAVGKASAKAAEGGWKTSIQVTTDGFQASGYLVVDPVHGVALDRFNFDGFVRARYTVAGKGTYDLIADRETRAAVKMMHRPSVQYVFSPDNSVELNDTYDFGSAAPGLLDDDLDYPGTKTVHDDGSIDYQLSEDDATVTLHVTVDGLLASADAVTQTSTDAKELLASAHDEGLLASAGTDGGTYRVRFGYGYGPQRVTLPSASATIGADTLRVGLAYLDMANAVKRVAGDAATDTLQAAHGKRVTVSLLRKVTRADVTEDNADLGVKMIKTKSVSRGIRVYATNPWTHRTAAYTLKASGKKVTIAQK</sequence>
<evidence type="ECO:0000313" key="1">
    <source>
        <dbReference type="EMBL" id="SNT05190.1"/>
    </source>
</evidence>
<dbReference type="AlphaFoldDB" id="A0A239JH91"/>
<protein>
    <submittedName>
        <fullName evidence="1">Uncharacterized protein</fullName>
    </submittedName>
</protein>
<dbReference type="EMBL" id="FZNR01000035">
    <property type="protein sequence ID" value="SNT05190.1"/>
    <property type="molecule type" value="Genomic_DNA"/>
</dbReference>
<evidence type="ECO:0000313" key="2">
    <source>
        <dbReference type="Proteomes" id="UP000198415"/>
    </source>
</evidence>
<accession>A0A239JH91</accession>